<reference evidence="4 5" key="1">
    <citation type="submission" date="2024-05" db="EMBL/GenBank/DDBJ databases">
        <title>Genome sequencing and assembly of Indian major carp, Cirrhinus mrigala (Hamilton, 1822).</title>
        <authorList>
            <person name="Mohindra V."/>
            <person name="Chowdhury L.M."/>
            <person name="Lal K."/>
            <person name="Jena J.K."/>
        </authorList>
    </citation>
    <scope>NUCLEOTIDE SEQUENCE [LARGE SCALE GENOMIC DNA]</scope>
    <source>
        <strain evidence="4">CM1030</strain>
        <tissue evidence="4">Blood</tissue>
    </source>
</reference>
<dbReference type="InterPro" id="IPR050951">
    <property type="entry name" value="Retrovirus_Pol_polyprotein"/>
</dbReference>
<feature type="region of interest" description="Disordered" evidence="2">
    <location>
        <begin position="187"/>
        <end position="218"/>
    </location>
</feature>
<dbReference type="SUPFAM" id="SSF54160">
    <property type="entry name" value="Chromo domain-like"/>
    <property type="match status" value="1"/>
</dbReference>
<keyword evidence="1" id="KW-0511">Multifunctional enzyme</keyword>
<protein>
    <recommendedName>
        <fullName evidence="3">Reverse transcriptase/retrotransposon-derived protein RNase H-like domain-containing protein</fullName>
    </recommendedName>
</protein>
<dbReference type="SUPFAM" id="SSF56672">
    <property type="entry name" value="DNA/RNA polymerases"/>
    <property type="match status" value="1"/>
</dbReference>
<organism evidence="4 5">
    <name type="scientific">Cirrhinus mrigala</name>
    <name type="common">Mrigala</name>
    <dbReference type="NCBI Taxonomy" id="683832"/>
    <lineage>
        <taxon>Eukaryota</taxon>
        <taxon>Metazoa</taxon>
        <taxon>Chordata</taxon>
        <taxon>Craniata</taxon>
        <taxon>Vertebrata</taxon>
        <taxon>Euteleostomi</taxon>
        <taxon>Actinopterygii</taxon>
        <taxon>Neopterygii</taxon>
        <taxon>Teleostei</taxon>
        <taxon>Ostariophysi</taxon>
        <taxon>Cypriniformes</taxon>
        <taxon>Cyprinidae</taxon>
        <taxon>Labeoninae</taxon>
        <taxon>Labeonini</taxon>
        <taxon>Cirrhinus</taxon>
    </lineage>
</organism>
<dbReference type="PANTHER" id="PTHR37984">
    <property type="entry name" value="PROTEIN CBG26694"/>
    <property type="match status" value="1"/>
</dbReference>
<comment type="caution">
    <text evidence="4">The sequence shown here is derived from an EMBL/GenBank/DDBJ whole genome shotgun (WGS) entry which is preliminary data.</text>
</comment>
<feature type="non-terminal residue" evidence="4">
    <location>
        <position position="1"/>
    </location>
</feature>
<dbReference type="Gene3D" id="3.30.70.270">
    <property type="match status" value="1"/>
</dbReference>
<dbReference type="InterPro" id="IPR036397">
    <property type="entry name" value="RNaseH_sf"/>
</dbReference>
<dbReference type="InterPro" id="IPR012337">
    <property type="entry name" value="RNaseH-like_sf"/>
</dbReference>
<dbReference type="AlphaFoldDB" id="A0ABD0MNG6"/>
<evidence type="ECO:0000313" key="4">
    <source>
        <dbReference type="EMBL" id="KAL0150525.1"/>
    </source>
</evidence>
<evidence type="ECO:0000256" key="2">
    <source>
        <dbReference type="SAM" id="MobiDB-lite"/>
    </source>
</evidence>
<dbReference type="InterPro" id="IPR016197">
    <property type="entry name" value="Chromo-like_dom_sf"/>
</dbReference>
<sequence length="406" mass="45075">STQIESPEPEVRKYQRSTGCSRMYSANRQPLDYPLIKLLPGAQLPKGRIYPLSIPEHQVMEYIAEAQQQGFIQPSTSPAASSFFFVGKKPSPARPAGPSETPRASSLLKVGEIMITAPLISLLKGKPKHLAWNPTAHEAFQWLKTIFCTAPLLRHPDLDLPFTIEVDASTTGVRAVLSQGYLKRSSRTGVLNSSPTYGKPPSSSVNLSSGYHPQTNGQTERKIQELGRYLRSYCQDDQHSWSRFLLWAKYAQNSLRQDTTGLTPFQCVLGFQPPLFPWTEEPSNAPAVDHWFRVRECGTQHTITSNEPSVAIRGLPTPEGGRPPNTTWGPSLAVHLQPAPSATLPYRIHPTFHVLLLKPFSPSATDATRAEVEPPPPKVLDQPSIYSVNEILDSRRRGGRLEYLVD</sequence>
<evidence type="ECO:0000313" key="5">
    <source>
        <dbReference type="Proteomes" id="UP001529510"/>
    </source>
</evidence>
<dbReference type="Pfam" id="PF17919">
    <property type="entry name" value="RT_RNaseH_2"/>
    <property type="match status" value="1"/>
</dbReference>
<dbReference type="InterPro" id="IPR041577">
    <property type="entry name" value="RT_RNaseH_2"/>
</dbReference>
<dbReference type="GO" id="GO:0006259">
    <property type="term" value="P:DNA metabolic process"/>
    <property type="evidence" value="ECO:0007669"/>
    <property type="project" value="UniProtKB-ARBA"/>
</dbReference>
<accession>A0ABD0MNG6</accession>
<dbReference type="InterPro" id="IPR043128">
    <property type="entry name" value="Rev_trsase/Diguanyl_cyclase"/>
</dbReference>
<dbReference type="SUPFAM" id="SSF53098">
    <property type="entry name" value="Ribonuclease H-like"/>
    <property type="match status" value="1"/>
</dbReference>
<keyword evidence="5" id="KW-1185">Reference proteome</keyword>
<dbReference type="InterPro" id="IPR043502">
    <property type="entry name" value="DNA/RNA_pol_sf"/>
</dbReference>
<evidence type="ECO:0000259" key="3">
    <source>
        <dbReference type="Pfam" id="PF17919"/>
    </source>
</evidence>
<dbReference type="Gene3D" id="3.30.420.10">
    <property type="entry name" value="Ribonuclease H-like superfamily/Ribonuclease H"/>
    <property type="match status" value="1"/>
</dbReference>
<dbReference type="PANTHER" id="PTHR37984:SF5">
    <property type="entry name" value="PROTEIN NYNRIN-LIKE"/>
    <property type="match status" value="1"/>
</dbReference>
<gene>
    <name evidence="4" type="ORF">M9458_054118</name>
</gene>
<feature type="domain" description="Reverse transcriptase/retrotransposon-derived protein RNase H-like" evidence="3">
    <location>
        <begin position="132"/>
        <end position="180"/>
    </location>
</feature>
<dbReference type="Gene3D" id="3.10.10.10">
    <property type="entry name" value="HIV Type 1 Reverse Transcriptase, subunit A, domain 1"/>
    <property type="match status" value="1"/>
</dbReference>
<dbReference type="EMBL" id="JAMKFB020000292">
    <property type="protein sequence ID" value="KAL0150525.1"/>
    <property type="molecule type" value="Genomic_DNA"/>
</dbReference>
<dbReference type="CDD" id="cd00024">
    <property type="entry name" value="CD_CSD"/>
    <property type="match status" value="1"/>
</dbReference>
<dbReference type="GO" id="GO:0003824">
    <property type="term" value="F:catalytic activity"/>
    <property type="evidence" value="ECO:0007669"/>
    <property type="project" value="UniProtKB-KW"/>
</dbReference>
<proteinExistence type="predicted"/>
<evidence type="ECO:0000256" key="1">
    <source>
        <dbReference type="ARBA" id="ARBA00023268"/>
    </source>
</evidence>
<dbReference type="Proteomes" id="UP001529510">
    <property type="component" value="Unassembled WGS sequence"/>
</dbReference>
<name>A0ABD0MNG6_CIRMR</name>